<evidence type="ECO:0000313" key="3">
    <source>
        <dbReference type="Proteomes" id="UP000509597"/>
    </source>
</evidence>
<name>A0A7H9BL98_9NEIS</name>
<gene>
    <name evidence="2" type="ORF">HQ393_13225</name>
</gene>
<dbReference type="KEGG" id="chiz:HQ393_13225"/>
<organism evidence="2 3">
    <name type="scientific">Chitinibacter bivalviorum</name>
    <dbReference type="NCBI Taxonomy" id="2739434"/>
    <lineage>
        <taxon>Bacteria</taxon>
        <taxon>Pseudomonadati</taxon>
        <taxon>Pseudomonadota</taxon>
        <taxon>Betaproteobacteria</taxon>
        <taxon>Neisseriales</taxon>
        <taxon>Chitinibacteraceae</taxon>
        <taxon>Chitinibacter</taxon>
    </lineage>
</organism>
<feature type="transmembrane region" description="Helical" evidence="1">
    <location>
        <begin position="35"/>
        <end position="59"/>
    </location>
</feature>
<dbReference type="Proteomes" id="UP000509597">
    <property type="component" value="Chromosome"/>
</dbReference>
<evidence type="ECO:0000256" key="1">
    <source>
        <dbReference type="SAM" id="Phobius"/>
    </source>
</evidence>
<accession>A0A7H9BL98</accession>
<dbReference type="RefSeq" id="WP_179355627.1">
    <property type="nucleotide sequence ID" value="NZ_CP058627.1"/>
</dbReference>
<evidence type="ECO:0000313" key="2">
    <source>
        <dbReference type="EMBL" id="QLG89126.1"/>
    </source>
</evidence>
<dbReference type="EMBL" id="CP058627">
    <property type="protein sequence ID" value="QLG89126.1"/>
    <property type="molecule type" value="Genomic_DNA"/>
</dbReference>
<dbReference type="AlphaFoldDB" id="A0A7H9BL98"/>
<sequence length="87" mass="9336">MSTPRIPPLRIIESEPVVTPTSPSPIQVYPETNQALGYTLLLGAFLLLTTGMICSPFILPMIHIPLLAISAALLSIPVIIFSVIKLA</sequence>
<keyword evidence="1" id="KW-1133">Transmembrane helix</keyword>
<protein>
    <submittedName>
        <fullName evidence="2">Uncharacterized protein</fullName>
    </submittedName>
</protein>
<keyword evidence="3" id="KW-1185">Reference proteome</keyword>
<reference evidence="2 3" key="1">
    <citation type="submission" date="2020-07" db="EMBL/GenBank/DDBJ databases">
        <title>Complete genome sequence of Chitinibacter sp. 2T18.</title>
        <authorList>
            <person name="Bae J.-W."/>
            <person name="Choi J.-W."/>
        </authorList>
    </citation>
    <scope>NUCLEOTIDE SEQUENCE [LARGE SCALE GENOMIC DNA]</scope>
    <source>
        <strain evidence="2 3">2T18</strain>
    </source>
</reference>
<proteinExistence type="predicted"/>
<keyword evidence="1" id="KW-0472">Membrane</keyword>
<keyword evidence="1" id="KW-0812">Transmembrane</keyword>
<feature type="transmembrane region" description="Helical" evidence="1">
    <location>
        <begin position="66"/>
        <end position="84"/>
    </location>
</feature>